<dbReference type="GO" id="GO:0009253">
    <property type="term" value="P:peptidoglycan catabolic process"/>
    <property type="evidence" value="ECO:0007669"/>
    <property type="project" value="InterPro"/>
</dbReference>
<dbReference type="EMBL" id="RJSF01000003">
    <property type="protein sequence ID" value="RNM17581.1"/>
    <property type="molecule type" value="Genomic_DNA"/>
</dbReference>
<dbReference type="AlphaFoldDB" id="A0A3N0GYU5"/>
<dbReference type="Proteomes" id="UP000279994">
    <property type="component" value="Unassembled WGS sequence"/>
</dbReference>
<dbReference type="SMART" id="SM00646">
    <property type="entry name" value="Ami_3"/>
    <property type="match status" value="1"/>
</dbReference>
<evidence type="ECO:0000313" key="5">
    <source>
        <dbReference type="Proteomes" id="UP000279994"/>
    </source>
</evidence>
<dbReference type="CDD" id="cd02696">
    <property type="entry name" value="MurNAc-LAA"/>
    <property type="match status" value="1"/>
</dbReference>
<proteinExistence type="predicted"/>
<evidence type="ECO:0000259" key="3">
    <source>
        <dbReference type="SMART" id="SM00646"/>
    </source>
</evidence>
<dbReference type="OrthoDB" id="3268878at2"/>
<dbReference type="GO" id="GO:0030288">
    <property type="term" value="C:outer membrane-bounded periplasmic space"/>
    <property type="evidence" value="ECO:0007669"/>
    <property type="project" value="TreeGrafter"/>
</dbReference>
<reference evidence="4 5" key="1">
    <citation type="submission" date="2018-11" db="EMBL/GenBank/DDBJ databases">
        <authorList>
            <person name="Li F."/>
        </authorList>
    </citation>
    <scope>NUCLEOTIDE SEQUENCE [LARGE SCALE GENOMIC DNA]</scope>
    <source>
        <strain evidence="4 5">Gsoil 818</strain>
    </source>
</reference>
<keyword evidence="1" id="KW-0378">Hydrolase</keyword>
<dbReference type="PANTHER" id="PTHR30404:SF0">
    <property type="entry name" value="N-ACETYLMURAMOYL-L-ALANINE AMIDASE AMIC"/>
    <property type="match status" value="1"/>
</dbReference>
<protein>
    <submittedName>
        <fullName evidence="4">N-acetylmuramoyl-L-alanine amidase</fullName>
    </submittedName>
</protein>
<dbReference type="SUPFAM" id="SSF53187">
    <property type="entry name" value="Zn-dependent exopeptidases"/>
    <property type="match status" value="1"/>
</dbReference>
<organism evidence="4 5">
    <name type="scientific">Nocardioides pocheonensis</name>
    <dbReference type="NCBI Taxonomy" id="661485"/>
    <lineage>
        <taxon>Bacteria</taxon>
        <taxon>Bacillati</taxon>
        <taxon>Actinomycetota</taxon>
        <taxon>Actinomycetes</taxon>
        <taxon>Propionibacteriales</taxon>
        <taxon>Nocardioidaceae</taxon>
        <taxon>Nocardioides</taxon>
    </lineage>
</organism>
<dbReference type="InterPro" id="IPR002508">
    <property type="entry name" value="MurNAc-LAA_cat"/>
</dbReference>
<dbReference type="Gene3D" id="3.40.630.40">
    <property type="entry name" value="Zn-dependent exopeptidases"/>
    <property type="match status" value="1"/>
</dbReference>
<evidence type="ECO:0000256" key="1">
    <source>
        <dbReference type="ARBA" id="ARBA00022801"/>
    </source>
</evidence>
<keyword evidence="5" id="KW-1185">Reference proteome</keyword>
<gene>
    <name evidence="4" type="ORF">EFL26_00605</name>
</gene>
<feature type="domain" description="MurNAc-LAA" evidence="3">
    <location>
        <begin position="133"/>
        <end position="257"/>
    </location>
</feature>
<dbReference type="InterPro" id="IPR050695">
    <property type="entry name" value="N-acetylmuramoyl_amidase_3"/>
</dbReference>
<feature type="region of interest" description="Disordered" evidence="2">
    <location>
        <begin position="1"/>
        <end position="33"/>
    </location>
</feature>
<name>A0A3N0GYU5_9ACTN</name>
<accession>A0A3N0GYU5</accession>
<dbReference type="PANTHER" id="PTHR30404">
    <property type="entry name" value="N-ACETYLMURAMOYL-L-ALANINE AMIDASE"/>
    <property type="match status" value="1"/>
</dbReference>
<evidence type="ECO:0000256" key="2">
    <source>
        <dbReference type="SAM" id="MobiDB-lite"/>
    </source>
</evidence>
<evidence type="ECO:0000313" key="4">
    <source>
        <dbReference type="EMBL" id="RNM17581.1"/>
    </source>
</evidence>
<sequence length="262" mass="27011">MLEGTRPPGAVGAAAPASPPASSAASSSTPSPASRAAAAALPLSGVRIALDPGHQLGNHNFPAQINRLVPAGGFSKPCNTTGTSTNGGYAEATLNFRVARLVQARLQALGAEVAMTRTRNSEALWGPCVDARGEFGARVGATLMVSLHADGAPSADHGFHVIAPTARSPWTTDIAAPSLRLAKALRSGFDALGIPRSTYVGHGSALSIRSDLGTLNMSDVPAAMLEVGNMRNRSDAHRMTTLTGRVLYARAVVRGIRAYLSR</sequence>
<dbReference type="Pfam" id="PF01520">
    <property type="entry name" value="Amidase_3"/>
    <property type="match status" value="1"/>
</dbReference>
<comment type="caution">
    <text evidence="4">The sequence shown here is derived from an EMBL/GenBank/DDBJ whole genome shotgun (WGS) entry which is preliminary data.</text>
</comment>
<dbReference type="GO" id="GO:0008745">
    <property type="term" value="F:N-acetylmuramoyl-L-alanine amidase activity"/>
    <property type="evidence" value="ECO:0007669"/>
    <property type="project" value="InterPro"/>
</dbReference>